<comment type="caution">
    <text evidence="1">The sequence shown here is derived from an EMBL/GenBank/DDBJ whole genome shotgun (WGS) entry which is preliminary data.</text>
</comment>
<dbReference type="AlphaFoldDB" id="A0A699IB04"/>
<evidence type="ECO:0000313" key="1">
    <source>
        <dbReference type="EMBL" id="GEZ28391.1"/>
    </source>
</evidence>
<dbReference type="EMBL" id="BKCJ010260891">
    <property type="protein sequence ID" value="GEZ28391.1"/>
    <property type="molecule type" value="Genomic_DNA"/>
</dbReference>
<sequence length="85" mass="8847">MSGIIFSQLNPGEKLVVGCRKAAVAVDVQEGKTPAANGVAGGTSGGNGNLPVDLEYGKVEFGKFTLEFQKTNKLDKAEAALHNEI</sequence>
<reference evidence="1" key="1">
    <citation type="journal article" date="2019" name="Sci. Rep.">
        <title>Draft genome of Tanacetum cinerariifolium, the natural source of mosquito coil.</title>
        <authorList>
            <person name="Yamashiro T."/>
            <person name="Shiraishi A."/>
            <person name="Satake H."/>
            <person name="Nakayama K."/>
        </authorList>
    </citation>
    <scope>NUCLEOTIDE SEQUENCE</scope>
</reference>
<protein>
    <submittedName>
        <fullName evidence="1">B3 domain-containing transcription repressor VAL1-like isoform X1</fullName>
    </submittedName>
</protein>
<name>A0A699IB04_TANCI</name>
<organism evidence="1">
    <name type="scientific">Tanacetum cinerariifolium</name>
    <name type="common">Dalmatian daisy</name>
    <name type="synonym">Chrysanthemum cinerariifolium</name>
    <dbReference type="NCBI Taxonomy" id="118510"/>
    <lineage>
        <taxon>Eukaryota</taxon>
        <taxon>Viridiplantae</taxon>
        <taxon>Streptophyta</taxon>
        <taxon>Embryophyta</taxon>
        <taxon>Tracheophyta</taxon>
        <taxon>Spermatophyta</taxon>
        <taxon>Magnoliopsida</taxon>
        <taxon>eudicotyledons</taxon>
        <taxon>Gunneridae</taxon>
        <taxon>Pentapetalae</taxon>
        <taxon>asterids</taxon>
        <taxon>campanulids</taxon>
        <taxon>Asterales</taxon>
        <taxon>Asteraceae</taxon>
        <taxon>Asteroideae</taxon>
        <taxon>Anthemideae</taxon>
        <taxon>Anthemidinae</taxon>
        <taxon>Tanacetum</taxon>
    </lineage>
</organism>
<accession>A0A699IB04</accession>
<feature type="non-terminal residue" evidence="1">
    <location>
        <position position="85"/>
    </location>
</feature>
<proteinExistence type="predicted"/>
<gene>
    <name evidence="1" type="ORF">Tci_500364</name>
</gene>